<dbReference type="PANTHER" id="PTHR24304:SF2">
    <property type="entry name" value="24-HYDROXYCHOLESTEROL 7-ALPHA-HYDROXYLASE"/>
    <property type="match status" value="1"/>
</dbReference>
<dbReference type="OrthoDB" id="1470350at2759"/>
<dbReference type="EMBL" id="KZ678671">
    <property type="protein sequence ID" value="PSR77157.1"/>
    <property type="molecule type" value="Genomic_DNA"/>
</dbReference>
<name>A0A2T2ZUP0_9PEZI</name>
<keyword evidence="6" id="KW-0503">Monooxygenase</keyword>
<evidence type="ECO:0000256" key="4">
    <source>
        <dbReference type="ARBA" id="ARBA00022723"/>
    </source>
</evidence>
<evidence type="ECO:0000313" key="10">
    <source>
        <dbReference type="Proteomes" id="UP000241462"/>
    </source>
</evidence>
<dbReference type="InParanoid" id="A0A2T2ZUP0"/>
<dbReference type="InterPro" id="IPR036396">
    <property type="entry name" value="Cyt_P450_sf"/>
</dbReference>
<reference evidence="9 10" key="1">
    <citation type="journal article" date="2018" name="Mycol. Prog.">
        <title>Coniella lustricola, a new species from submerged detritus.</title>
        <authorList>
            <person name="Raudabaugh D.B."/>
            <person name="Iturriaga T."/>
            <person name="Carver A."/>
            <person name="Mondo S."/>
            <person name="Pangilinan J."/>
            <person name="Lipzen A."/>
            <person name="He G."/>
            <person name="Amirebrahimi M."/>
            <person name="Grigoriev I.V."/>
            <person name="Miller A.N."/>
        </authorList>
    </citation>
    <scope>NUCLEOTIDE SEQUENCE [LARGE SCALE GENOMIC DNA]</scope>
    <source>
        <strain evidence="9 10">B22-T-1</strain>
    </source>
</reference>
<dbReference type="GO" id="GO:0005506">
    <property type="term" value="F:iron ion binding"/>
    <property type="evidence" value="ECO:0007669"/>
    <property type="project" value="InterPro"/>
</dbReference>
<dbReference type="GO" id="GO:0008395">
    <property type="term" value="F:steroid hydroxylase activity"/>
    <property type="evidence" value="ECO:0007669"/>
    <property type="project" value="TreeGrafter"/>
</dbReference>
<gene>
    <name evidence="9" type="ORF">BD289DRAFT_417853</name>
</gene>
<feature type="signal peptide" evidence="8">
    <location>
        <begin position="1"/>
        <end position="19"/>
    </location>
</feature>
<sequence>MWVFAHALFFKIPFTGAKALLNDNTGSTRKPRAGSNPSIASKNRIQYLTHSSLLQALDGQGVSTFTQHVLHGFNLRMDEAALSDDWTRFEDLELFMQTMASETIVETLVGPDFLRSNPSFNEELWSFDRDIPLFARGLPSFITPRARRRVNRLKDEIKAWYTKAASSTDQHCPDGDMWEDPAWGSKLMRDRQTLLRNVDGYDNDCVAATDLGLLWGAVANTLPTIVWSIIHIFEDPSVLDRVRQDVLNMTSIEDAALPESSPLMNSIFAECLRLHGTMYSLISTADSDAQLGKWILPRGKLALINSGLCHMDETIWNTRCGENPITRFWADRFMIYPNDPDSGPLNAGVRSWRKLHAKNSQEEQGTSACTKPRFSIEGLEGSWLPFGGKISLELIILYTCPGRHLARNLVLTICSAIVRDFDLELDNGSTPIVQEERGFGLSMFKPQRKVAFRIKKRREVKNN</sequence>
<proteinExistence type="inferred from homology"/>
<dbReference type="InterPro" id="IPR002403">
    <property type="entry name" value="Cyt_P450_E_grp-IV"/>
</dbReference>
<dbReference type="Pfam" id="PF00067">
    <property type="entry name" value="p450"/>
    <property type="match status" value="1"/>
</dbReference>
<dbReference type="GO" id="GO:0016705">
    <property type="term" value="F:oxidoreductase activity, acting on paired donors, with incorporation or reduction of molecular oxygen"/>
    <property type="evidence" value="ECO:0007669"/>
    <property type="project" value="InterPro"/>
</dbReference>
<evidence type="ECO:0000256" key="6">
    <source>
        <dbReference type="ARBA" id="ARBA00023033"/>
    </source>
</evidence>
<dbReference type="Proteomes" id="UP000241462">
    <property type="component" value="Unassembled WGS sequence"/>
</dbReference>
<evidence type="ECO:0000256" key="5">
    <source>
        <dbReference type="ARBA" id="ARBA00023004"/>
    </source>
</evidence>
<dbReference type="GO" id="GO:0020037">
    <property type="term" value="F:heme binding"/>
    <property type="evidence" value="ECO:0007669"/>
    <property type="project" value="InterPro"/>
</dbReference>
<keyword evidence="5 7" id="KW-0408">Iron</keyword>
<protein>
    <submittedName>
        <fullName evidence="9">Pfs, NACHT and ankyrin domain protein</fullName>
    </submittedName>
</protein>
<feature type="chain" id="PRO_5015747075" evidence="8">
    <location>
        <begin position="20"/>
        <end position="463"/>
    </location>
</feature>
<keyword evidence="8" id="KW-0732">Signal</keyword>
<dbReference type="InterPro" id="IPR050529">
    <property type="entry name" value="CYP450_sterol_14alpha_dmase"/>
</dbReference>
<accession>A0A2T2ZUP0</accession>
<evidence type="ECO:0000313" key="9">
    <source>
        <dbReference type="EMBL" id="PSR77157.1"/>
    </source>
</evidence>
<comment type="cofactor">
    <cofactor evidence="1 7">
        <name>heme</name>
        <dbReference type="ChEBI" id="CHEBI:30413"/>
    </cofactor>
</comment>
<dbReference type="STRING" id="2025994.A0A2T2ZUP0"/>
<keyword evidence="6" id="KW-0560">Oxidoreductase</keyword>
<organism evidence="9 10">
    <name type="scientific">Coniella lustricola</name>
    <dbReference type="NCBI Taxonomy" id="2025994"/>
    <lineage>
        <taxon>Eukaryota</taxon>
        <taxon>Fungi</taxon>
        <taxon>Dikarya</taxon>
        <taxon>Ascomycota</taxon>
        <taxon>Pezizomycotina</taxon>
        <taxon>Sordariomycetes</taxon>
        <taxon>Sordariomycetidae</taxon>
        <taxon>Diaporthales</taxon>
        <taxon>Schizoparmaceae</taxon>
        <taxon>Coniella</taxon>
    </lineage>
</organism>
<evidence type="ECO:0000256" key="8">
    <source>
        <dbReference type="SAM" id="SignalP"/>
    </source>
</evidence>
<dbReference type="SUPFAM" id="SSF48264">
    <property type="entry name" value="Cytochrome P450"/>
    <property type="match status" value="1"/>
</dbReference>
<keyword evidence="4 7" id="KW-0479">Metal-binding</keyword>
<keyword evidence="3 7" id="KW-0349">Heme</keyword>
<evidence type="ECO:0000256" key="1">
    <source>
        <dbReference type="ARBA" id="ARBA00001971"/>
    </source>
</evidence>
<dbReference type="Gene3D" id="1.10.630.10">
    <property type="entry name" value="Cytochrome P450"/>
    <property type="match status" value="1"/>
</dbReference>
<evidence type="ECO:0000256" key="3">
    <source>
        <dbReference type="ARBA" id="ARBA00022617"/>
    </source>
</evidence>
<feature type="binding site" description="axial binding residue" evidence="7">
    <location>
        <position position="400"/>
    </location>
    <ligand>
        <name>heme</name>
        <dbReference type="ChEBI" id="CHEBI:30413"/>
    </ligand>
    <ligandPart>
        <name>Fe</name>
        <dbReference type="ChEBI" id="CHEBI:18248"/>
    </ligandPart>
</feature>
<comment type="similarity">
    <text evidence="2">Belongs to the cytochrome P450 family.</text>
</comment>
<dbReference type="PRINTS" id="PR00465">
    <property type="entry name" value="EP450IV"/>
</dbReference>
<dbReference type="InterPro" id="IPR001128">
    <property type="entry name" value="Cyt_P450"/>
</dbReference>
<evidence type="ECO:0000256" key="2">
    <source>
        <dbReference type="ARBA" id="ARBA00010617"/>
    </source>
</evidence>
<dbReference type="AlphaFoldDB" id="A0A2T2ZUP0"/>
<evidence type="ECO:0000256" key="7">
    <source>
        <dbReference type="PIRSR" id="PIRSR602403-1"/>
    </source>
</evidence>
<keyword evidence="10" id="KW-1185">Reference proteome</keyword>
<dbReference type="PANTHER" id="PTHR24304">
    <property type="entry name" value="CYTOCHROME P450 FAMILY 7"/>
    <property type="match status" value="1"/>
</dbReference>